<dbReference type="PRINTS" id="PR00084">
    <property type="entry name" value="MTLDHDRGNASE"/>
</dbReference>
<feature type="domain" description="Mannitol dehydrogenase C-terminal" evidence="5">
    <location>
        <begin position="289"/>
        <end position="474"/>
    </location>
</feature>
<dbReference type="InterPro" id="IPR008927">
    <property type="entry name" value="6-PGluconate_DH-like_C_sf"/>
</dbReference>
<keyword evidence="7" id="KW-1185">Reference proteome</keyword>
<dbReference type="RefSeq" id="WP_189010429.1">
    <property type="nucleotide sequence ID" value="NZ_BMPP01000014.1"/>
</dbReference>
<dbReference type="Gene3D" id="1.10.1040.10">
    <property type="entry name" value="N-(1-d-carboxylethyl)-l-norvaline Dehydrogenase, domain 2"/>
    <property type="match status" value="1"/>
</dbReference>
<dbReference type="InterPro" id="IPR013328">
    <property type="entry name" value="6PGD_dom2"/>
</dbReference>
<dbReference type="InterPro" id="IPR023027">
    <property type="entry name" value="Mannitol_DH_CS"/>
</dbReference>
<dbReference type="InterPro" id="IPR013118">
    <property type="entry name" value="Mannitol_DH_C"/>
</dbReference>
<evidence type="ECO:0000256" key="3">
    <source>
        <dbReference type="SAM" id="MobiDB-lite"/>
    </source>
</evidence>
<keyword evidence="1" id="KW-0560">Oxidoreductase</keyword>
<evidence type="ECO:0000259" key="5">
    <source>
        <dbReference type="Pfam" id="PF08125"/>
    </source>
</evidence>
<dbReference type="Gene3D" id="3.40.50.720">
    <property type="entry name" value="NAD(P)-binding Rossmann-like Domain"/>
    <property type="match status" value="1"/>
</dbReference>
<dbReference type="InterPro" id="IPR050988">
    <property type="entry name" value="Mannitol_DH/Oxidoreductase"/>
</dbReference>
<dbReference type="PANTHER" id="PTHR43362">
    <property type="entry name" value="MANNITOL DEHYDROGENASE DSF1-RELATED"/>
    <property type="match status" value="1"/>
</dbReference>
<evidence type="ECO:0000313" key="6">
    <source>
        <dbReference type="EMBL" id="GGK35042.1"/>
    </source>
</evidence>
<evidence type="ECO:0000256" key="1">
    <source>
        <dbReference type="ARBA" id="ARBA00023002"/>
    </source>
</evidence>
<dbReference type="PANTHER" id="PTHR43362:SF1">
    <property type="entry name" value="MANNITOL DEHYDROGENASE 2-RELATED"/>
    <property type="match status" value="1"/>
</dbReference>
<dbReference type="EMBL" id="BMPP01000014">
    <property type="protein sequence ID" value="GGK35042.1"/>
    <property type="molecule type" value="Genomic_DNA"/>
</dbReference>
<comment type="caution">
    <text evidence="6">The sequence shown here is derived from an EMBL/GenBank/DDBJ whole genome shotgun (WGS) entry which is preliminary data.</text>
</comment>
<proteinExistence type="predicted"/>
<organism evidence="6 7">
    <name type="scientific">Deinococcus malanensis</name>
    <dbReference type="NCBI Taxonomy" id="1706855"/>
    <lineage>
        <taxon>Bacteria</taxon>
        <taxon>Thermotogati</taxon>
        <taxon>Deinococcota</taxon>
        <taxon>Deinococci</taxon>
        <taxon>Deinococcales</taxon>
        <taxon>Deinococcaceae</taxon>
        <taxon>Deinococcus</taxon>
    </lineage>
</organism>
<sequence>MTVKLNASTLATLDRSVAVPHYDPTQLKSGIVHFGVGAFHRAHQAMYLDRLLNTAASSEWAICGVGLLPGDARMRDVLTAQDHLYTLVTRSPEGHSEARVIGAIREYLYAPDSPEAVLAKLADPATKIVSLTITEGGYGINNATGEFDPSTPDLQHDLTAGAVPRSVFGFITEGLRRRQERGIAPFTVMSCDNMQGNGHVTARAFISFARLKDPQLGEWISQHVAFPNSMVDRITPVTTPQVQQDVTDQYGIDDAWPVVAESFTQWVLEDTFTLGRPPLEQVGVQVVRDVEPYELMKLRLLNASHQAMGHLGLLAGYTYAHEVCQDPLFVDFLMGYMTEEATPTLHPVPGVDLAAYREQLIARFSSTAIQDTLARLVVEGSERIPKFLLPVVRERLAAGGSVDRSALVVAAWSRYVAATHEGRYPALVDPRAEALTAAAVRDTQRPGAFLELQDIFGNLGQQTVFRTAYLNALEVLDTHGPLGALQAIAPHQPSPISPAKSEAAHPQPGRSTPAHKEAP</sequence>
<name>A0ABQ2F333_9DEIO</name>
<dbReference type="InterPro" id="IPR036291">
    <property type="entry name" value="NAD(P)-bd_dom_sf"/>
</dbReference>
<gene>
    <name evidence="6" type="ORF">GCM10008955_31240</name>
</gene>
<feature type="region of interest" description="Disordered" evidence="3">
    <location>
        <begin position="486"/>
        <end position="519"/>
    </location>
</feature>
<dbReference type="Proteomes" id="UP000647587">
    <property type="component" value="Unassembled WGS sequence"/>
</dbReference>
<protein>
    <submittedName>
        <fullName evidence="6">Mannitol 2-dehydrogenase</fullName>
    </submittedName>
</protein>
<dbReference type="SUPFAM" id="SSF48179">
    <property type="entry name" value="6-phosphogluconate dehydrogenase C-terminal domain-like"/>
    <property type="match status" value="1"/>
</dbReference>
<keyword evidence="2" id="KW-0520">NAD</keyword>
<dbReference type="SUPFAM" id="SSF51735">
    <property type="entry name" value="NAD(P)-binding Rossmann-fold domains"/>
    <property type="match status" value="1"/>
</dbReference>
<evidence type="ECO:0000256" key="2">
    <source>
        <dbReference type="ARBA" id="ARBA00023027"/>
    </source>
</evidence>
<dbReference type="InterPro" id="IPR000669">
    <property type="entry name" value="Mannitol_DH"/>
</dbReference>
<accession>A0ABQ2F333</accession>
<dbReference type="Pfam" id="PF08125">
    <property type="entry name" value="Mannitol_dh_C"/>
    <property type="match status" value="1"/>
</dbReference>
<reference evidence="7" key="1">
    <citation type="journal article" date="2019" name="Int. J. Syst. Evol. Microbiol.">
        <title>The Global Catalogue of Microorganisms (GCM) 10K type strain sequencing project: providing services to taxonomists for standard genome sequencing and annotation.</title>
        <authorList>
            <consortium name="The Broad Institute Genomics Platform"/>
            <consortium name="The Broad Institute Genome Sequencing Center for Infectious Disease"/>
            <person name="Wu L."/>
            <person name="Ma J."/>
        </authorList>
    </citation>
    <scope>NUCLEOTIDE SEQUENCE [LARGE SCALE GENOMIC DNA]</scope>
    <source>
        <strain evidence="7">JCM 30331</strain>
    </source>
</reference>
<dbReference type="InterPro" id="IPR013131">
    <property type="entry name" value="Mannitol_DH_N"/>
</dbReference>
<feature type="domain" description="Mannitol dehydrogenase N-terminal" evidence="4">
    <location>
        <begin position="30"/>
        <end position="280"/>
    </location>
</feature>
<evidence type="ECO:0000313" key="7">
    <source>
        <dbReference type="Proteomes" id="UP000647587"/>
    </source>
</evidence>
<evidence type="ECO:0000259" key="4">
    <source>
        <dbReference type="Pfam" id="PF01232"/>
    </source>
</evidence>
<dbReference type="PROSITE" id="PS00974">
    <property type="entry name" value="MANNITOL_DHGENASE"/>
    <property type="match status" value="1"/>
</dbReference>
<dbReference type="Pfam" id="PF01232">
    <property type="entry name" value="Mannitol_dh"/>
    <property type="match status" value="1"/>
</dbReference>